<dbReference type="VEuPathDB" id="VectorBase:LLONM1_001468"/>
<evidence type="ECO:0000256" key="1">
    <source>
        <dbReference type="SAM" id="MobiDB-lite"/>
    </source>
</evidence>
<reference evidence="2" key="1">
    <citation type="submission" date="2020-05" db="UniProtKB">
        <authorList>
            <consortium name="EnsemblMetazoa"/>
        </authorList>
    </citation>
    <scope>IDENTIFICATION</scope>
    <source>
        <strain evidence="2">Jacobina</strain>
    </source>
</reference>
<evidence type="ECO:0000313" key="2">
    <source>
        <dbReference type="EnsemblMetazoa" id="LLOJ006954-PA"/>
    </source>
</evidence>
<feature type="compositionally biased region" description="Basic and acidic residues" evidence="1">
    <location>
        <begin position="58"/>
        <end position="75"/>
    </location>
</feature>
<accession>A0A1B0CQ05</accession>
<keyword evidence="3" id="KW-1185">Reference proteome</keyword>
<organism evidence="2 3">
    <name type="scientific">Lutzomyia longipalpis</name>
    <name type="common">Sand fly</name>
    <dbReference type="NCBI Taxonomy" id="7200"/>
    <lineage>
        <taxon>Eukaryota</taxon>
        <taxon>Metazoa</taxon>
        <taxon>Ecdysozoa</taxon>
        <taxon>Arthropoda</taxon>
        <taxon>Hexapoda</taxon>
        <taxon>Insecta</taxon>
        <taxon>Pterygota</taxon>
        <taxon>Neoptera</taxon>
        <taxon>Endopterygota</taxon>
        <taxon>Diptera</taxon>
        <taxon>Nematocera</taxon>
        <taxon>Psychodoidea</taxon>
        <taxon>Psychodidae</taxon>
        <taxon>Lutzomyia</taxon>
        <taxon>Lutzomyia</taxon>
    </lineage>
</organism>
<name>A0A1B0CQ05_LUTLO</name>
<sequence>MLKTVGRYETEEKIFVIKVRTKQEPACVNIIDTTDEYFEEFAIIPVDSDLEPCEEYTEKRKQQKLVEHHQDHSSDQGESSRSSESCRMQSPNATAGKTFSVGDKGATAAAGAKRRPQICEMCGKVVSNITQHLKHHDKEKEMCQVCSRPVRKVLRHRHSCNLKLYGCSCGVSFALKGEIEAHMREY</sequence>
<evidence type="ECO:0000313" key="3">
    <source>
        <dbReference type="Proteomes" id="UP000092461"/>
    </source>
</evidence>
<dbReference type="AlphaFoldDB" id="A0A1B0CQ05"/>
<dbReference type="VEuPathDB" id="VectorBase:LLOJ006954"/>
<feature type="compositionally biased region" description="Low complexity" evidence="1">
    <location>
        <begin position="76"/>
        <end position="90"/>
    </location>
</feature>
<dbReference type="EMBL" id="AJWK01022899">
    <property type="status" value="NOT_ANNOTATED_CDS"/>
    <property type="molecule type" value="Genomic_DNA"/>
</dbReference>
<protein>
    <recommendedName>
        <fullName evidence="4">C2H2-type domain-containing protein</fullName>
    </recommendedName>
</protein>
<dbReference type="Proteomes" id="UP000092461">
    <property type="component" value="Unassembled WGS sequence"/>
</dbReference>
<dbReference type="EnsemblMetazoa" id="LLOJ006954-RA">
    <property type="protein sequence ID" value="LLOJ006954-PA"/>
    <property type="gene ID" value="LLOJ006954"/>
</dbReference>
<evidence type="ECO:0008006" key="4">
    <source>
        <dbReference type="Google" id="ProtNLM"/>
    </source>
</evidence>
<feature type="region of interest" description="Disordered" evidence="1">
    <location>
        <begin position="58"/>
        <end position="101"/>
    </location>
</feature>
<proteinExistence type="predicted"/>